<organism evidence="1 2">
    <name type="scientific">Acetobacter musti</name>
    <dbReference type="NCBI Taxonomy" id="864732"/>
    <lineage>
        <taxon>Bacteria</taxon>
        <taxon>Pseudomonadati</taxon>
        <taxon>Pseudomonadota</taxon>
        <taxon>Alphaproteobacteria</taxon>
        <taxon>Acetobacterales</taxon>
        <taxon>Acetobacteraceae</taxon>
        <taxon>Acetobacter</taxon>
    </lineage>
</organism>
<name>A0ABX0JS15_9PROT</name>
<protein>
    <recommendedName>
        <fullName evidence="3">Vanillate O-demethylase oxygenase-like C-terminal catalytic domain-containing protein</fullName>
    </recommendedName>
</protein>
<dbReference type="RefSeq" id="WP_173584006.1">
    <property type="nucleotide sequence ID" value="NZ_WOTB01000018.1"/>
</dbReference>
<comment type="caution">
    <text evidence="1">The sequence shown here is derived from an EMBL/GenBank/DDBJ whole genome shotgun (WGS) entry which is preliminary data.</text>
</comment>
<reference evidence="1 2" key="1">
    <citation type="journal article" date="2020" name="Int. J. Syst. Evol. Microbiol.">
        <title>Novel acetic acid bacteria from cider fermentations: Acetobacter conturbans sp. nov. and Acetobacter fallax sp. nov.</title>
        <authorList>
            <person name="Sombolestani A.S."/>
            <person name="Cleenwerck I."/>
            <person name="Cnockaert M."/>
            <person name="Borremans W."/>
            <person name="Wieme A.D."/>
            <person name="De Vuyst L."/>
            <person name="Vandamme P."/>
        </authorList>
    </citation>
    <scope>NUCLEOTIDE SEQUENCE [LARGE SCALE GENOMIC DNA]</scope>
    <source>
        <strain evidence="1 2">LMG 30640</strain>
    </source>
</reference>
<proteinExistence type="predicted"/>
<accession>A0ABX0JS15</accession>
<evidence type="ECO:0008006" key="3">
    <source>
        <dbReference type="Google" id="ProtNLM"/>
    </source>
</evidence>
<dbReference type="EMBL" id="WOTB01000018">
    <property type="protein sequence ID" value="NHN85617.1"/>
    <property type="molecule type" value="Genomic_DNA"/>
</dbReference>
<sequence length="99" mass="11139">MMENFVFLAKDAPELARPGQFAEHFFLFDPPASLIRTRQFAELTARDIVVRHGECSLLARAFRDEAVPQDPYGEPASVMPERIRAGLVAASKPKRGRRV</sequence>
<evidence type="ECO:0000313" key="2">
    <source>
        <dbReference type="Proteomes" id="UP000635278"/>
    </source>
</evidence>
<dbReference type="Proteomes" id="UP000635278">
    <property type="component" value="Unassembled WGS sequence"/>
</dbReference>
<gene>
    <name evidence="1" type="ORF">GOB93_13340</name>
</gene>
<evidence type="ECO:0000313" key="1">
    <source>
        <dbReference type="EMBL" id="NHN85617.1"/>
    </source>
</evidence>
<keyword evidence="2" id="KW-1185">Reference proteome</keyword>